<evidence type="ECO:0000313" key="2">
    <source>
        <dbReference type="EMBL" id="TFD99482.1"/>
    </source>
</evidence>
<feature type="transmembrane region" description="Helical" evidence="1">
    <location>
        <begin position="7"/>
        <end position="31"/>
    </location>
</feature>
<evidence type="ECO:0000256" key="1">
    <source>
        <dbReference type="SAM" id="Phobius"/>
    </source>
</evidence>
<dbReference type="OrthoDB" id="9969056at2"/>
<keyword evidence="1" id="KW-0812">Transmembrane</keyword>
<accession>A0A4Y8LDB1</accession>
<dbReference type="Proteomes" id="UP000297776">
    <property type="component" value="Unassembled WGS sequence"/>
</dbReference>
<comment type="caution">
    <text evidence="2">The sequence shown here is derived from an EMBL/GenBank/DDBJ whole genome shotgun (WGS) entry which is preliminary data.</text>
</comment>
<proteinExistence type="predicted"/>
<keyword evidence="3" id="KW-1185">Reference proteome</keyword>
<dbReference type="AlphaFoldDB" id="A0A4Y8LDB1"/>
<gene>
    <name evidence="2" type="ORF">E2626_14580</name>
</gene>
<keyword evidence="1" id="KW-0472">Membrane</keyword>
<organism evidence="2 3">
    <name type="scientific">Jeotgalibacillus salarius</name>
    <dbReference type="NCBI Taxonomy" id="546023"/>
    <lineage>
        <taxon>Bacteria</taxon>
        <taxon>Bacillati</taxon>
        <taxon>Bacillota</taxon>
        <taxon>Bacilli</taxon>
        <taxon>Bacillales</taxon>
        <taxon>Caryophanaceae</taxon>
        <taxon>Jeotgalibacillus</taxon>
    </lineage>
</organism>
<dbReference type="RefSeq" id="WP_134382524.1">
    <property type="nucleotide sequence ID" value="NZ_SORX01000010.1"/>
</dbReference>
<feature type="transmembrane region" description="Helical" evidence="1">
    <location>
        <begin position="37"/>
        <end position="65"/>
    </location>
</feature>
<name>A0A4Y8LDB1_9BACL</name>
<reference evidence="2 3" key="1">
    <citation type="submission" date="2019-03" db="EMBL/GenBank/DDBJ databases">
        <authorList>
            <person name="Yang Y."/>
        </authorList>
    </citation>
    <scope>NUCLEOTIDE SEQUENCE [LARGE SCALE GENOMIC DNA]</scope>
    <source>
        <strain evidence="2 3">ASL-1</strain>
    </source>
</reference>
<protein>
    <submittedName>
        <fullName evidence="2">Uncharacterized protein</fullName>
    </submittedName>
</protein>
<dbReference type="EMBL" id="SORX01000010">
    <property type="protein sequence ID" value="TFD99482.1"/>
    <property type="molecule type" value="Genomic_DNA"/>
</dbReference>
<sequence>MPNGSKTLLYTGLILTIIPLLFIVTGGIPAIAGSEGVAYAIALGCIILVIAGVLMLIGSLIGMVARRF</sequence>
<evidence type="ECO:0000313" key="3">
    <source>
        <dbReference type="Proteomes" id="UP000297776"/>
    </source>
</evidence>
<keyword evidence="1" id="KW-1133">Transmembrane helix</keyword>